<dbReference type="GO" id="GO:0071709">
    <property type="term" value="P:membrane assembly"/>
    <property type="evidence" value="ECO:0007669"/>
    <property type="project" value="InterPro"/>
</dbReference>
<dbReference type="Gene3D" id="3.10.20.310">
    <property type="entry name" value="membrane protein fhac"/>
    <property type="match status" value="4"/>
</dbReference>
<evidence type="ECO:0000256" key="3">
    <source>
        <dbReference type="ARBA" id="ARBA00023237"/>
    </source>
</evidence>
<dbReference type="GO" id="GO:0019867">
    <property type="term" value="C:outer membrane"/>
    <property type="evidence" value="ECO:0007669"/>
    <property type="project" value="InterPro"/>
</dbReference>
<dbReference type="AlphaFoldDB" id="A0A0C3MER5"/>
<name>A0A0C3MER5_9PORP</name>
<sequence length="851" mass="97357">MIGKTAFVLIFIFCFNWVEAQVADSTKKEIEIYYSDPKSYELAGVEITGSGGGYDKDILLQMSGLIVGQRITIPGDAITKAIRRLYDQGIFSDISISVDRIEGDKVYLNLYIQGSYRLSKVLYVGLKKSEETKVREKLALMPGIQVTENTKVNIKRGIEKYLKEKGYYNSSIKIIQRDDPAVEGSVILDVIVEKNSKIKISDIIITGNKEIKARKLKAAMKKTKEKSFVNFFKSANFIEKNYDEDKFNLLSRYNEKGYRDAVILSDSIVPVSPNRVKIYINLEEGNKYYFNDITWVGNTKYESWRLSSLLNIKKGDVYNSKYLQERLYMDEDAVSNIYQNNGYLFSRLDPIETIVGNDSINLEIRVIEGPQATINKLMIRGNTRTHEHVIRRELYTYPGELYSRQDVIRSIRELANMGHFDPEKIDPKFEPHPEAGTTDIIYNVSEKPNDKIELSGGWGAGMIIGSLGLTFNNFSIRNIFNWDSYRPLPQGDGQTFSLKAQTNGKYYTSFSISFREPWLGGKRPNSLSVSAYFSRQTGYSRNYYNSYYVNSNKSKDFYNSSELMLTYGISVGLGRRITWPDDWFTMYNEISYQRYELKNWPYYIFSDGNSNNLSFATVLKRSSIDNPLYTKQGSEFTLSLAFTPPYSWFDNRDYATEKDRIRYKWIEYHKWKFSGKVYVPLTDVNKPRPLVLYASVQYGYLGHYDSDKKSPFEGFEMGGDGMSGYSLYGREYIGLRGYENGSLTNAGSSFIAPNAADASLYSKITMEIRYPISLAQSATIYALGFLEAGNSWYKLKDFEPFNLYRSAGVGLRVFLPMFGLLGIDWGYGFDEVPGRPGAAGSQIHFVLGQEF</sequence>
<feature type="domain" description="POTRA" evidence="5">
    <location>
        <begin position="288"/>
        <end position="369"/>
    </location>
</feature>
<organism evidence="7 9">
    <name type="scientific">Sanguibacteroides justesenii</name>
    <dbReference type="NCBI Taxonomy" id="1547597"/>
    <lineage>
        <taxon>Bacteria</taxon>
        <taxon>Pseudomonadati</taxon>
        <taxon>Bacteroidota</taxon>
        <taxon>Bacteroidia</taxon>
        <taxon>Bacteroidales</taxon>
        <taxon>Porphyromonadaceae</taxon>
        <taxon>Sanguibacteroides</taxon>
    </lineage>
</organism>
<feature type="chain" id="PRO_5043118846" evidence="4">
    <location>
        <begin position="21"/>
        <end position="851"/>
    </location>
</feature>
<dbReference type="Pfam" id="PF07244">
    <property type="entry name" value="POTRA"/>
    <property type="match status" value="3"/>
</dbReference>
<evidence type="ECO:0000256" key="4">
    <source>
        <dbReference type="SAM" id="SignalP"/>
    </source>
</evidence>
<dbReference type="RefSeq" id="WP_041504338.1">
    <property type="nucleotide sequence ID" value="NZ_JPIT01000032.1"/>
</dbReference>
<dbReference type="Gene3D" id="2.40.160.50">
    <property type="entry name" value="membrane protein fhac: a member of the omp85/tpsb transporter family"/>
    <property type="match status" value="1"/>
</dbReference>
<evidence type="ECO:0000313" key="8">
    <source>
        <dbReference type="Proteomes" id="UP000031937"/>
    </source>
</evidence>
<protein>
    <submittedName>
        <fullName evidence="7">Membrane protein</fullName>
    </submittedName>
</protein>
<keyword evidence="2 4" id="KW-0732">Signal</keyword>
<feature type="signal peptide" evidence="4">
    <location>
        <begin position="1"/>
        <end position="20"/>
    </location>
</feature>
<evidence type="ECO:0000256" key="1">
    <source>
        <dbReference type="ARBA" id="ARBA00022692"/>
    </source>
</evidence>
<feature type="domain" description="POTRA" evidence="5">
    <location>
        <begin position="373"/>
        <end position="447"/>
    </location>
</feature>
<dbReference type="EMBL" id="JPIU01000038">
    <property type="protein sequence ID" value="KIO44943.1"/>
    <property type="molecule type" value="Genomic_DNA"/>
</dbReference>
<dbReference type="OrthoDB" id="9802086at2"/>
<dbReference type="PIRSF" id="PIRSF006076">
    <property type="entry name" value="OM_assembly_OMP85"/>
    <property type="match status" value="1"/>
</dbReference>
<dbReference type="InterPro" id="IPR010827">
    <property type="entry name" value="BamA/TamA_POTRA"/>
</dbReference>
<feature type="domain" description="POTRA" evidence="5">
    <location>
        <begin position="199"/>
        <end position="285"/>
    </location>
</feature>
<dbReference type="Proteomes" id="UP000031937">
    <property type="component" value="Unassembled WGS sequence"/>
</dbReference>
<keyword evidence="3" id="KW-0998">Cell outer membrane</keyword>
<evidence type="ECO:0000313" key="7">
    <source>
        <dbReference type="EMBL" id="KIO44943.1"/>
    </source>
</evidence>
<gene>
    <name evidence="7" type="ORF">BA92_07965</name>
    <name evidence="6" type="ORF">IE90_13565</name>
</gene>
<evidence type="ECO:0000259" key="5">
    <source>
        <dbReference type="Pfam" id="PF07244"/>
    </source>
</evidence>
<dbReference type="EMBL" id="JPIT01000032">
    <property type="protein sequence ID" value="KIO43227.1"/>
    <property type="molecule type" value="Genomic_DNA"/>
</dbReference>
<accession>A0A0C3MER5</accession>
<dbReference type="Proteomes" id="UP000031980">
    <property type="component" value="Unassembled WGS sequence"/>
</dbReference>
<keyword evidence="1" id="KW-0812">Transmembrane</keyword>
<keyword evidence="3" id="KW-0472">Membrane</keyword>
<dbReference type="InterPro" id="IPR023707">
    <property type="entry name" value="OM_assembly_BamA"/>
</dbReference>
<evidence type="ECO:0000313" key="9">
    <source>
        <dbReference type="Proteomes" id="UP000031980"/>
    </source>
</evidence>
<evidence type="ECO:0000313" key="6">
    <source>
        <dbReference type="EMBL" id="KIO43227.1"/>
    </source>
</evidence>
<reference evidence="6 8" key="2">
    <citation type="submission" date="2014-07" db="EMBL/GenBank/DDBJ databases">
        <title>Porphyromonadaceae bacterium OUH 334697 = ATCC BAA-2682 = DSM 28341 draft genome.</title>
        <authorList>
            <person name="Sydenham T.V."/>
            <person name="Hasman H."/>
            <person name="Justesen U.S."/>
        </authorList>
    </citation>
    <scope>NUCLEOTIDE SEQUENCE [LARGE SCALE GENOMIC DNA]</scope>
    <source>
        <strain evidence="6 8">OUH 334697</strain>
    </source>
</reference>
<evidence type="ECO:0000256" key="2">
    <source>
        <dbReference type="ARBA" id="ARBA00022729"/>
    </source>
</evidence>
<proteinExistence type="predicted"/>
<comment type="caution">
    <text evidence="7">The sequence shown here is derived from an EMBL/GenBank/DDBJ whole genome shotgun (WGS) entry which is preliminary data.</text>
</comment>
<dbReference type="PANTHER" id="PTHR12815:SF47">
    <property type="entry name" value="TRANSLOCATION AND ASSEMBLY MODULE SUBUNIT TAMA"/>
    <property type="match status" value="1"/>
</dbReference>
<reference evidence="7 9" key="1">
    <citation type="submission" date="2014-07" db="EMBL/GenBank/DDBJ databases">
        <title>Porphyromonadaceae bacterium OUH 308042 = ATCC BAA-2681 = DSM 28342 draft genome.</title>
        <authorList>
            <person name="Sydenham T.V."/>
            <person name="Hasman H."/>
            <person name="Justensen U.S."/>
        </authorList>
    </citation>
    <scope>NUCLEOTIDE SEQUENCE [LARGE SCALE GENOMIC DNA]</scope>
    <source>
        <strain evidence="7 9">OUH 308042</strain>
    </source>
</reference>
<dbReference type="InterPro" id="IPR039910">
    <property type="entry name" value="D15-like"/>
</dbReference>
<keyword evidence="9" id="KW-1185">Reference proteome</keyword>
<dbReference type="PANTHER" id="PTHR12815">
    <property type="entry name" value="SORTING AND ASSEMBLY MACHINERY SAMM50 PROTEIN FAMILY MEMBER"/>
    <property type="match status" value="1"/>
</dbReference>